<dbReference type="InterPro" id="IPR043145">
    <property type="entry name" value="Znf_ZZ_sf"/>
</dbReference>
<keyword evidence="1" id="KW-0479">Metal-binding</keyword>
<evidence type="ECO:0000256" key="1">
    <source>
        <dbReference type="ARBA" id="ARBA00022723"/>
    </source>
</evidence>
<evidence type="ECO:0000313" key="7">
    <source>
        <dbReference type="Proteomes" id="UP001303760"/>
    </source>
</evidence>
<gene>
    <name evidence="6" type="ORF">C8A03DRAFT_45450</name>
</gene>
<evidence type="ECO:0000259" key="5">
    <source>
        <dbReference type="Pfam" id="PF06985"/>
    </source>
</evidence>
<dbReference type="AlphaFoldDB" id="A0AAN7H5Z5"/>
<keyword evidence="2" id="KW-0863">Zinc-finger</keyword>
<evidence type="ECO:0000256" key="2">
    <source>
        <dbReference type="ARBA" id="ARBA00022771"/>
    </source>
</evidence>
<sequence length="849" mass="94906">MRTVGASDSGHNPSPVDCWYFCDCCSRQIPRHEARHKCEACQDFDYCGKCVPDAALIHPGHTFTTIAAPEPPPGEGGASDSSETDDLEPFPGARCKSCAAVTQGLPLAQFILDPDRHPDRSPPYKAVAFKWPLRISGLIEATQRGCAFCAWMLYTFFRATNFETHMYEAESPWYARPLEHDEDRMELVEHCMGTLTRLKSDRFQFDVYPTCSRTGAKPWDFDRIKIAFSETNLEVYDKQELHEARVFHSAGVIEAERYVYAAKGDPASQHITTRPPNPSPASPEGFSQIRTWLRDCEAHHGTACRPATPGPLPSRLIDVSHGDTLRLYCPPPVPTSTPPSADQPIRYAALSYVWGSTPQPFQTTTLSLPARLSASGFPLSSLPQTLQDAVRVTQALGLAYLWVDALCIAQDDTADKYAELGKMSGIYQGAFVTIVAARARGVGEGFLEGRDADHKNGGFWKALVPVDYPIADPKAKDLAEARRLPRVESGTLYLLEEEVNMAGARKDPVAERAWCLQERVLSPRLLSYGRWPTWRCNRMVASDGGYYAEEGKVDGEGEKAVRRLTQAMVANSGLGGAGSVWMDHFRTGQLLQTWRGLVQDYTQRKLTVSSDRLPAIGGIARELSMLTGMEYLAGLWKENMLQDLMWYARTEEWRMRPALAEGLPPAPTWSWAAVEAPILCDAVTADATPLAKVLACGVQEIEGRSTYDVVGGGMVSIRGPFAELKKEDVVELFKKQQKAPAPPSSNNVHDWYRMLLQDMWTRPKERVSIDDLDEALPNRVFGLMLFERDWTHDMRDESRPKEMETCYFGLLLREVEGGKYERIGAFWNDTSEFLAQTENPWEERNVVLV</sequence>
<name>A0AAN7H5Z5_9PEZI</name>
<reference evidence="6" key="1">
    <citation type="journal article" date="2023" name="Mol. Phylogenet. Evol.">
        <title>Genome-scale phylogeny and comparative genomics of the fungal order Sordariales.</title>
        <authorList>
            <person name="Hensen N."/>
            <person name="Bonometti L."/>
            <person name="Westerberg I."/>
            <person name="Brannstrom I.O."/>
            <person name="Guillou S."/>
            <person name="Cros-Aarteil S."/>
            <person name="Calhoun S."/>
            <person name="Haridas S."/>
            <person name="Kuo A."/>
            <person name="Mondo S."/>
            <person name="Pangilinan J."/>
            <person name="Riley R."/>
            <person name="LaButti K."/>
            <person name="Andreopoulos B."/>
            <person name="Lipzen A."/>
            <person name="Chen C."/>
            <person name="Yan M."/>
            <person name="Daum C."/>
            <person name="Ng V."/>
            <person name="Clum A."/>
            <person name="Steindorff A."/>
            <person name="Ohm R.A."/>
            <person name="Martin F."/>
            <person name="Silar P."/>
            <person name="Natvig D.O."/>
            <person name="Lalanne C."/>
            <person name="Gautier V."/>
            <person name="Ament-Velasquez S.L."/>
            <person name="Kruys A."/>
            <person name="Hutchinson M.I."/>
            <person name="Powell A.J."/>
            <person name="Barry K."/>
            <person name="Miller A.N."/>
            <person name="Grigoriev I.V."/>
            <person name="Debuchy R."/>
            <person name="Gladieux P."/>
            <person name="Hiltunen Thoren M."/>
            <person name="Johannesson H."/>
        </authorList>
    </citation>
    <scope>NUCLEOTIDE SEQUENCE</scope>
    <source>
        <strain evidence="6">CBS 532.94</strain>
    </source>
</reference>
<dbReference type="Proteomes" id="UP001303760">
    <property type="component" value="Unassembled WGS sequence"/>
</dbReference>
<dbReference type="InterPro" id="IPR010730">
    <property type="entry name" value="HET"/>
</dbReference>
<evidence type="ECO:0000313" key="6">
    <source>
        <dbReference type="EMBL" id="KAK4236581.1"/>
    </source>
</evidence>
<dbReference type="PANTHER" id="PTHR33112:SF16">
    <property type="entry name" value="HETEROKARYON INCOMPATIBILITY DOMAIN-CONTAINING PROTEIN"/>
    <property type="match status" value="1"/>
</dbReference>
<feature type="domain" description="Heterokaryon incompatibility" evidence="5">
    <location>
        <begin position="347"/>
        <end position="518"/>
    </location>
</feature>
<dbReference type="Pfam" id="PF06985">
    <property type="entry name" value="HET"/>
    <property type="match status" value="1"/>
</dbReference>
<keyword evidence="3" id="KW-0862">Zinc</keyword>
<comment type="caution">
    <text evidence="6">The sequence shown here is derived from an EMBL/GenBank/DDBJ whole genome shotgun (WGS) entry which is preliminary data.</text>
</comment>
<dbReference type="Gene3D" id="3.30.60.90">
    <property type="match status" value="1"/>
</dbReference>
<dbReference type="GO" id="GO:0008270">
    <property type="term" value="F:zinc ion binding"/>
    <property type="evidence" value="ECO:0007669"/>
    <property type="project" value="UniProtKB-KW"/>
</dbReference>
<protein>
    <submittedName>
        <fullName evidence="6">Heterokaryon incompatibility protein 6</fullName>
    </submittedName>
</protein>
<dbReference type="PANTHER" id="PTHR33112">
    <property type="entry name" value="DOMAIN PROTEIN, PUTATIVE-RELATED"/>
    <property type="match status" value="1"/>
</dbReference>
<dbReference type="EMBL" id="MU860184">
    <property type="protein sequence ID" value="KAK4236581.1"/>
    <property type="molecule type" value="Genomic_DNA"/>
</dbReference>
<reference evidence="6" key="2">
    <citation type="submission" date="2023-05" db="EMBL/GenBank/DDBJ databases">
        <authorList>
            <consortium name="Lawrence Berkeley National Laboratory"/>
            <person name="Steindorff A."/>
            <person name="Hensen N."/>
            <person name="Bonometti L."/>
            <person name="Westerberg I."/>
            <person name="Brannstrom I.O."/>
            <person name="Guillou S."/>
            <person name="Cros-Aarteil S."/>
            <person name="Calhoun S."/>
            <person name="Haridas S."/>
            <person name="Kuo A."/>
            <person name="Mondo S."/>
            <person name="Pangilinan J."/>
            <person name="Riley R."/>
            <person name="Labutti K."/>
            <person name="Andreopoulos B."/>
            <person name="Lipzen A."/>
            <person name="Chen C."/>
            <person name="Yanf M."/>
            <person name="Daum C."/>
            <person name="Ng V."/>
            <person name="Clum A."/>
            <person name="Ohm R."/>
            <person name="Martin F."/>
            <person name="Silar P."/>
            <person name="Natvig D."/>
            <person name="Lalanne C."/>
            <person name="Gautier V."/>
            <person name="Ament-Velasquez S.L."/>
            <person name="Kruys A."/>
            <person name="Hutchinson M.I."/>
            <person name="Powell A.J."/>
            <person name="Barry K."/>
            <person name="Miller A.N."/>
            <person name="Grigoriev I.V."/>
            <person name="Debuchy R."/>
            <person name="Gladieux P."/>
            <person name="Thoren M.H."/>
            <person name="Johannesson H."/>
        </authorList>
    </citation>
    <scope>NUCLEOTIDE SEQUENCE</scope>
    <source>
        <strain evidence="6">CBS 532.94</strain>
    </source>
</reference>
<dbReference type="SUPFAM" id="SSF57850">
    <property type="entry name" value="RING/U-box"/>
    <property type="match status" value="1"/>
</dbReference>
<accession>A0AAN7H5Z5</accession>
<proteinExistence type="predicted"/>
<evidence type="ECO:0000256" key="3">
    <source>
        <dbReference type="ARBA" id="ARBA00022833"/>
    </source>
</evidence>
<organism evidence="6 7">
    <name type="scientific">Achaetomium macrosporum</name>
    <dbReference type="NCBI Taxonomy" id="79813"/>
    <lineage>
        <taxon>Eukaryota</taxon>
        <taxon>Fungi</taxon>
        <taxon>Dikarya</taxon>
        <taxon>Ascomycota</taxon>
        <taxon>Pezizomycotina</taxon>
        <taxon>Sordariomycetes</taxon>
        <taxon>Sordariomycetidae</taxon>
        <taxon>Sordariales</taxon>
        <taxon>Chaetomiaceae</taxon>
        <taxon>Achaetomium</taxon>
    </lineage>
</organism>
<evidence type="ECO:0000256" key="4">
    <source>
        <dbReference type="SAM" id="MobiDB-lite"/>
    </source>
</evidence>
<keyword evidence="7" id="KW-1185">Reference proteome</keyword>
<feature type="region of interest" description="Disordered" evidence="4">
    <location>
        <begin position="63"/>
        <end position="87"/>
    </location>
</feature>